<name>A0A7S3ARK6_9EUKA</name>
<keyword evidence="2" id="KW-0934">Plastid</keyword>
<proteinExistence type="predicted"/>
<dbReference type="EMBL" id="HBHX01024405">
    <property type="protein sequence ID" value="CAE0112909.1"/>
    <property type="molecule type" value="Transcribed_RNA"/>
</dbReference>
<feature type="signal peptide" evidence="3">
    <location>
        <begin position="1"/>
        <end position="18"/>
    </location>
</feature>
<protein>
    <recommendedName>
        <fullName evidence="4">Plastid lipid-associated protein/fibrillin conserved domain-containing protein</fullName>
    </recommendedName>
</protein>
<evidence type="ECO:0000256" key="1">
    <source>
        <dbReference type="ARBA" id="ARBA00004474"/>
    </source>
</evidence>
<dbReference type="InterPro" id="IPR006843">
    <property type="entry name" value="PAP/fibrillin_dom"/>
</dbReference>
<dbReference type="PANTHER" id="PTHR31906">
    <property type="entry name" value="PLASTID-LIPID-ASSOCIATED PROTEIN 4, CHLOROPLASTIC-RELATED"/>
    <property type="match status" value="1"/>
</dbReference>
<feature type="domain" description="Plastid lipid-associated protein/fibrillin conserved" evidence="4">
    <location>
        <begin position="56"/>
        <end position="236"/>
    </location>
</feature>
<dbReference type="GO" id="GO:0009536">
    <property type="term" value="C:plastid"/>
    <property type="evidence" value="ECO:0007669"/>
    <property type="project" value="UniProtKB-SubCell"/>
</dbReference>
<evidence type="ECO:0000256" key="3">
    <source>
        <dbReference type="SAM" id="SignalP"/>
    </source>
</evidence>
<gene>
    <name evidence="5" type="ORF">HERI1096_LOCUS13569</name>
</gene>
<accession>A0A7S3ARK6</accession>
<comment type="subcellular location">
    <subcellularLocation>
        <location evidence="1">Plastid</location>
    </subcellularLocation>
</comment>
<feature type="non-terminal residue" evidence="5">
    <location>
        <position position="1"/>
    </location>
</feature>
<dbReference type="Pfam" id="PF04755">
    <property type="entry name" value="PAP_fibrillin"/>
    <property type="match status" value="1"/>
</dbReference>
<dbReference type="AlphaFoldDB" id="A0A7S3ARK6"/>
<evidence type="ECO:0000256" key="2">
    <source>
        <dbReference type="ARBA" id="ARBA00022640"/>
    </source>
</evidence>
<sequence>VMWLQLSLLGLLARGLGPTSRSRTRTALCTADTSGFQGASDECQVGDELACAAVDEKKRLLEALKDVDRGFSGSSEQRNKVELLLQQMIHLSPAVSASGLGGDWELVYTNAPDILGLTGGPLAKLSRIGQQIDAIGGTIDNVIEYVPATWVSSAFANAADVTADRLQQRVLLTYETDGTRCNIQIRGTSLSAQQVLGVSLASAPPLRLQGPLELPFGSFEVLYNDGDLRIVKTQQGYWGVNRRLGPDESW</sequence>
<evidence type="ECO:0000313" key="5">
    <source>
        <dbReference type="EMBL" id="CAE0112909.1"/>
    </source>
</evidence>
<feature type="chain" id="PRO_5030740550" description="Plastid lipid-associated protein/fibrillin conserved domain-containing protein" evidence="3">
    <location>
        <begin position="19"/>
        <end position="250"/>
    </location>
</feature>
<evidence type="ECO:0000259" key="4">
    <source>
        <dbReference type="Pfam" id="PF04755"/>
    </source>
</evidence>
<keyword evidence="3" id="KW-0732">Signal</keyword>
<dbReference type="InterPro" id="IPR039633">
    <property type="entry name" value="PAP"/>
</dbReference>
<reference evidence="5" key="1">
    <citation type="submission" date="2021-01" db="EMBL/GenBank/DDBJ databases">
        <authorList>
            <person name="Corre E."/>
            <person name="Pelletier E."/>
            <person name="Niang G."/>
            <person name="Scheremetjew M."/>
            <person name="Finn R."/>
            <person name="Kale V."/>
            <person name="Holt S."/>
            <person name="Cochrane G."/>
            <person name="Meng A."/>
            <person name="Brown T."/>
            <person name="Cohen L."/>
        </authorList>
    </citation>
    <scope>NUCLEOTIDE SEQUENCE</scope>
    <source>
        <strain evidence="5">CCMP281</strain>
    </source>
</reference>
<organism evidence="5">
    <name type="scientific">Haptolina ericina</name>
    <dbReference type="NCBI Taxonomy" id="156174"/>
    <lineage>
        <taxon>Eukaryota</taxon>
        <taxon>Haptista</taxon>
        <taxon>Haptophyta</taxon>
        <taxon>Prymnesiophyceae</taxon>
        <taxon>Prymnesiales</taxon>
        <taxon>Prymnesiaceae</taxon>
        <taxon>Haptolina</taxon>
    </lineage>
</organism>